<reference evidence="1" key="1">
    <citation type="journal article" date="2020" name="Stud. Mycol.">
        <title>101 Dothideomycetes genomes: a test case for predicting lifestyles and emergence of pathogens.</title>
        <authorList>
            <person name="Haridas S."/>
            <person name="Albert R."/>
            <person name="Binder M."/>
            <person name="Bloem J."/>
            <person name="Labutti K."/>
            <person name="Salamov A."/>
            <person name="Andreopoulos B."/>
            <person name="Baker S."/>
            <person name="Barry K."/>
            <person name="Bills G."/>
            <person name="Bluhm B."/>
            <person name="Cannon C."/>
            <person name="Castanera R."/>
            <person name="Culley D."/>
            <person name="Daum C."/>
            <person name="Ezra D."/>
            <person name="Gonzalez J."/>
            <person name="Henrissat B."/>
            <person name="Kuo A."/>
            <person name="Liang C."/>
            <person name="Lipzen A."/>
            <person name="Lutzoni F."/>
            <person name="Magnuson J."/>
            <person name="Mondo S."/>
            <person name="Nolan M."/>
            <person name="Ohm R."/>
            <person name="Pangilinan J."/>
            <person name="Park H.-J."/>
            <person name="Ramirez L."/>
            <person name="Alfaro M."/>
            <person name="Sun H."/>
            <person name="Tritt A."/>
            <person name="Yoshinaga Y."/>
            <person name="Zwiers L.-H."/>
            <person name="Turgeon B."/>
            <person name="Goodwin S."/>
            <person name="Spatafora J."/>
            <person name="Crous P."/>
            <person name="Grigoriev I."/>
        </authorList>
    </citation>
    <scope>NUCLEOTIDE SEQUENCE</scope>
    <source>
        <strain evidence="1">CBS 123094</strain>
    </source>
</reference>
<accession>A0A6A5W7J4</accession>
<keyword evidence="2" id="KW-1185">Reference proteome</keyword>
<name>A0A6A5W7J4_9PLEO</name>
<protein>
    <submittedName>
        <fullName evidence="1">Uncharacterized protein</fullName>
    </submittedName>
</protein>
<dbReference type="Proteomes" id="UP000799779">
    <property type="component" value="Unassembled WGS sequence"/>
</dbReference>
<evidence type="ECO:0000313" key="2">
    <source>
        <dbReference type="Proteomes" id="UP000799779"/>
    </source>
</evidence>
<sequence length="429" mass="48044">MAGLGSFPEELLEAVVTILKEDRDIAALSSLGRASQTLHRIVRPHLYAHVSIALSESPMDGIRASDIALWRTLRKRPEYGNDVQSITSTVGKHPRHHVAAEGLLNGILSYSERHTLNENYVGNYNSFVASIITLCPHISTLNLATHGWTRSWLNDLFRRLRNRELLNLRVLDLTAAAGLRIPIDSEIPTNELCSIPTLEALGLRHADLGGHRSQWPDASPIKYLLLDHAGSRNPDQLMWQLATVCQQLEVLTVILGADDWQSWNNPYLERLFCIAEPFIMSANSLSLIEYHLYSADTENKPGHIFRVHGGYPLITDARPWPAVDEDQYARVSFGTPAIDRSFVRKLLAIGAKMQEIQDMDGFGRLEPAFDAGLQLLKEAFNACEGPMVIDILVEYDLSLVIITALRDLFYDLEGATQFEYRPKPPSCVT</sequence>
<proteinExistence type="predicted"/>
<organism evidence="1 2">
    <name type="scientific">Amniculicola lignicola CBS 123094</name>
    <dbReference type="NCBI Taxonomy" id="1392246"/>
    <lineage>
        <taxon>Eukaryota</taxon>
        <taxon>Fungi</taxon>
        <taxon>Dikarya</taxon>
        <taxon>Ascomycota</taxon>
        <taxon>Pezizomycotina</taxon>
        <taxon>Dothideomycetes</taxon>
        <taxon>Pleosporomycetidae</taxon>
        <taxon>Pleosporales</taxon>
        <taxon>Amniculicolaceae</taxon>
        <taxon>Amniculicola</taxon>
    </lineage>
</organism>
<evidence type="ECO:0000313" key="1">
    <source>
        <dbReference type="EMBL" id="KAF1996729.1"/>
    </source>
</evidence>
<dbReference type="AlphaFoldDB" id="A0A6A5W7J4"/>
<dbReference type="EMBL" id="ML977622">
    <property type="protein sequence ID" value="KAF1996729.1"/>
    <property type="molecule type" value="Genomic_DNA"/>
</dbReference>
<gene>
    <name evidence="1" type="ORF">P154DRAFT_579664</name>
</gene>